<proteinExistence type="predicted"/>
<dbReference type="EMBL" id="JAQQWL010000006">
    <property type="protein sequence ID" value="KAK8070159.1"/>
    <property type="molecule type" value="Genomic_DNA"/>
</dbReference>
<reference evidence="2 3" key="1">
    <citation type="submission" date="2023-01" db="EMBL/GenBank/DDBJ databases">
        <title>Analysis of 21 Apiospora genomes using comparative genomics revels a genus with tremendous synthesis potential of carbohydrate active enzymes and secondary metabolites.</title>
        <authorList>
            <person name="Sorensen T."/>
        </authorList>
    </citation>
    <scope>NUCLEOTIDE SEQUENCE [LARGE SCALE GENOMIC DNA]</scope>
    <source>
        <strain evidence="2 3">CBS 135458</strain>
    </source>
</reference>
<protein>
    <submittedName>
        <fullName evidence="2">Uncharacterized protein</fullName>
    </submittedName>
</protein>
<evidence type="ECO:0000313" key="3">
    <source>
        <dbReference type="Proteomes" id="UP001480595"/>
    </source>
</evidence>
<feature type="compositionally biased region" description="Low complexity" evidence="1">
    <location>
        <begin position="71"/>
        <end position="82"/>
    </location>
</feature>
<gene>
    <name evidence="2" type="ORF">PG994_006775</name>
</gene>
<evidence type="ECO:0000256" key="1">
    <source>
        <dbReference type="SAM" id="MobiDB-lite"/>
    </source>
</evidence>
<accession>A0ABR1VJQ5</accession>
<dbReference type="GeneID" id="92091247"/>
<dbReference type="RefSeq" id="XP_066717453.1">
    <property type="nucleotide sequence ID" value="XM_066858184.1"/>
</dbReference>
<feature type="compositionally biased region" description="Polar residues" evidence="1">
    <location>
        <begin position="18"/>
        <end position="34"/>
    </location>
</feature>
<sequence>MPTNLYWNSADMQRPPSVATNHNTGTLGSFHPASTPSAVDWVADEWCRSRLFPEVLVVGLSVVVRRCLAGPSPGMSQPSGPGRAVGVMPPMVRGSSG</sequence>
<organism evidence="2 3">
    <name type="scientific">Apiospora phragmitis</name>
    <dbReference type="NCBI Taxonomy" id="2905665"/>
    <lineage>
        <taxon>Eukaryota</taxon>
        <taxon>Fungi</taxon>
        <taxon>Dikarya</taxon>
        <taxon>Ascomycota</taxon>
        <taxon>Pezizomycotina</taxon>
        <taxon>Sordariomycetes</taxon>
        <taxon>Xylariomycetidae</taxon>
        <taxon>Amphisphaeriales</taxon>
        <taxon>Apiosporaceae</taxon>
        <taxon>Apiospora</taxon>
    </lineage>
</organism>
<feature type="region of interest" description="Disordered" evidence="1">
    <location>
        <begin position="1"/>
        <end position="34"/>
    </location>
</feature>
<evidence type="ECO:0000313" key="2">
    <source>
        <dbReference type="EMBL" id="KAK8070159.1"/>
    </source>
</evidence>
<name>A0ABR1VJQ5_9PEZI</name>
<feature type="region of interest" description="Disordered" evidence="1">
    <location>
        <begin position="71"/>
        <end position="97"/>
    </location>
</feature>
<feature type="compositionally biased region" description="Polar residues" evidence="1">
    <location>
        <begin position="1"/>
        <end position="11"/>
    </location>
</feature>
<keyword evidence="3" id="KW-1185">Reference proteome</keyword>
<comment type="caution">
    <text evidence="2">The sequence shown here is derived from an EMBL/GenBank/DDBJ whole genome shotgun (WGS) entry which is preliminary data.</text>
</comment>
<dbReference type="Proteomes" id="UP001480595">
    <property type="component" value="Unassembled WGS sequence"/>
</dbReference>